<dbReference type="AlphaFoldDB" id="A0A818JEA4"/>
<dbReference type="Gene3D" id="3.90.1750.10">
    <property type="entry name" value="Hect, E3 ligase catalytic domains"/>
    <property type="match status" value="1"/>
</dbReference>
<accession>A0A818JEA4</accession>
<evidence type="ECO:0000256" key="8">
    <source>
        <dbReference type="PIRNR" id="PIRNR001569"/>
    </source>
</evidence>
<evidence type="ECO:0000256" key="5">
    <source>
        <dbReference type="ARBA" id="ARBA00022679"/>
    </source>
</evidence>
<feature type="region of interest" description="Disordered" evidence="11">
    <location>
        <begin position="155"/>
        <end position="181"/>
    </location>
</feature>
<dbReference type="FunFam" id="3.30.2410.10:FF:000001">
    <property type="entry name" value="E3 ubiquitin-protein ligase NEDD4-like"/>
    <property type="match status" value="1"/>
</dbReference>
<evidence type="ECO:0000313" key="15">
    <source>
        <dbReference type="EMBL" id="CAF3011633.1"/>
    </source>
</evidence>
<dbReference type="EMBL" id="CAJOBQ010000284">
    <property type="protein sequence ID" value="CAF4317507.1"/>
    <property type="molecule type" value="Genomic_DNA"/>
</dbReference>
<dbReference type="Pfam" id="PF00168">
    <property type="entry name" value="C2"/>
    <property type="match status" value="1"/>
</dbReference>
<dbReference type="GO" id="GO:0016567">
    <property type="term" value="P:protein ubiquitination"/>
    <property type="evidence" value="ECO:0007669"/>
    <property type="project" value="UniProtKB-UniPathway"/>
</dbReference>
<evidence type="ECO:0000256" key="9">
    <source>
        <dbReference type="PIRSR" id="PIRSR001569-1"/>
    </source>
</evidence>
<evidence type="ECO:0000313" key="20">
    <source>
        <dbReference type="EMBL" id="CAF4317507.1"/>
    </source>
</evidence>
<evidence type="ECO:0000313" key="24">
    <source>
        <dbReference type="Proteomes" id="UP000663869"/>
    </source>
</evidence>
<dbReference type="PROSITE" id="PS50020">
    <property type="entry name" value="WW_DOMAIN_2"/>
    <property type="match status" value="3"/>
</dbReference>
<evidence type="ECO:0000256" key="11">
    <source>
        <dbReference type="SAM" id="MobiDB-lite"/>
    </source>
</evidence>
<dbReference type="UniPathway" id="UPA00143"/>
<evidence type="ECO:0000256" key="3">
    <source>
        <dbReference type="ARBA" id="ARBA00004906"/>
    </source>
</evidence>
<keyword evidence="4" id="KW-0963">Cytoplasm</keyword>
<dbReference type="InterPro" id="IPR001202">
    <property type="entry name" value="WW_dom"/>
</dbReference>
<protein>
    <recommendedName>
        <fullName evidence="8">E3 ubiquitin-protein ligase</fullName>
        <ecNumber evidence="8">2.3.2.26</ecNumber>
    </recommendedName>
</protein>
<dbReference type="EC" id="2.3.2.26" evidence="8"/>
<dbReference type="PROSITE" id="PS50004">
    <property type="entry name" value="C2"/>
    <property type="match status" value="1"/>
</dbReference>
<comment type="caution">
    <text evidence="18">The sequence shown here is derived from an EMBL/GenBank/DDBJ whole genome shotgun (WGS) entry which is preliminary data.</text>
</comment>
<dbReference type="EMBL" id="CAJOBO010002120">
    <property type="protein sequence ID" value="CAF4432688.1"/>
    <property type="molecule type" value="Genomic_DNA"/>
</dbReference>
<dbReference type="Gene3D" id="3.30.2160.10">
    <property type="entry name" value="Hect, E3 ligase catalytic domain"/>
    <property type="match status" value="1"/>
</dbReference>
<evidence type="ECO:0000313" key="23">
    <source>
        <dbReference type="EMBL" id="CAF4597406.1"/>
    </source>
</evidence>
<dbReference type="PIRSF" id="PIRSF001569">
    <property type="entry name" value="E3_ub_ligase_SMURF1"/>
    <property type="match status" value="1"/>
</dbReference>
<name>A0A818JEA4_9BILA</name>
<evidence type="ECO:0000259" key="13">
    <source>
        <dbReference type="PROSITE" id="PS50020"/>
    </source>
</evidence>
<evidence type="ECO:0000256" key="10">
    <source>
        <dbReference type="PROSITE-ProRule" id="PRU00104"/>
    </source>
</evidence>
<gene>
    <name evidence="18" type="ORF">FME351_LOCUS18825</name>
    <name evidence="17" type="ORF">GRG538_LOCUS5864</name>
    <name evidence="21" type="ORF">HFQ381_LOCUS22475</name>
    <name evidence="19" type="ORF">KIK155_LOCUS27857</name>
    <name evidence="16" type="ORF">LUA448_LOCUS10350</name>
    <name evidence="22" type="ORF">QYT958_LOCUS6979</name>
    <name evidence="15" type="ORF">TIS948_LOCUS1976</name>
    <name evidence="23" type="ORF">TOA249_LOCUS10368</name>
    <name evidence="20" type="ORF">TSG867_LOCUS7328</name>
</gene>
<evidence type="ECO:0000313" key="21">
    <source>
        <dbReference type="EMBL" id="CAF4432688.1"/>
    </source>
</evidence>
<feature type="region of interest" description="Disordered" evidence="11">
    <location>
        <begin position="267"/>
        <end position="299"/>
    </location>
</feature>
<evidence type="ECO:0000259" key="12">
    <source>
        <dbReference type="PROSITE" id="PS50004"/>
    </source>
</evidence>
<dbReference type="InterPro" id="IPR000008">
    <property type="entry name" value="C2_dom"/>
</dbReference>
<dbReference type="InterPro" id="IPR036020">
    <property type="entry name" value="WW_dom_sf"/>
</dbReference>
<dbReference type="GO" id="GO:0005737">
    <property type="term" value="C:cytoplasm"/>
    <property type="evidence" value="ECO:0007669"/>
    <property type="project" value="UniProtKB-SubCell"/>
</dbReference>
<feature type="domain" description="WW" evidence="13">
    <location>
        <begin position="339"/>
        <end position="372"/>
    </location>
</feature>
<dbReference type="Proteomes" id="UP000663869">
    <property type="component" value="Unassembled WGS sequence"/>
</dbReference>
<evidence type="ECO:0000313" key="16">
    <source>
        <dbReference type="EMBL" id="CAF3324961.1"/>
    </source>
</evidence>
<dbReference type="PANTHER" id="PTHR11254">
    <property type="entry name" value="HECT DOMAIN UBIQUITIN-PROTEIN LIGASE"/>
    <property type="match status" value="1"/>
</dbReference>
<dbReference type="PANTHER" id="PTHR11254:SF440">
    <property type="entry name" value="E3 UBIQUITIN-PROTEIN LIGASE NEDD-4"/>
    <property type="match status" value="1"/>
</dbReference>
<comment type="pathway">
    <text evidence="3 8">Protein modification; protein ubiquitination.</text>
</comment>
<feature type="domain" description="WW" evidence="13">
    <location>
        <begin position="204"/>
        <end position="237"/>
    </location>
</feature>
<reference evidence="18" key="1">
    <citation type="submission" date="2021-02" db="EMBL/GenBank/DDBJ databases">
        <authorList>
            <person name="Nowell W R."/>
        </authorList>
    </citation>
    <scope>NUCLEOTIDE SEQUENCE</scope>
</reference>
<dbReference type="SMART" id="SM00456">
    <property type="entry name" value="WW"/>
    <property type="match status" value="3"/>
</dbReference>
<dbReference type="Pfam" id="PF00397">
    <property type="entry name" value="WW"/>
    <property type="match status" value="3"/>
</dbReference>
<feature type="domain" description="C2" evidence="12">
    <location>
        <begin position="1"/>
        <end position="131"/>
    </location>
</feature>
<proteinExistence type="predicted"/>
<comment type="catalytic activity">
    <reaction evidence="1 8">
        <text>S-ubiquitinyl-[E2 ubiquitin-conjugating enzyme]-L-cysteine + [acceptor protein]-L-lysine = [E2 ubiquitin-conjugating enzyme]-L-cysteine + N(6)-ubiquitinyl-[acceptor protein]-L-lysine.</text>
        <dbReference type="EC" id="2.3.2.26"/>
    </reaction>
</comment>
<evidence type="ECO:0000256" key="7">
    <source>
        <dbReference type="ARBA" id="ARBA00022786"/>
    </source>
</evidence>
<dbReference type="CDD" id="cd00201">
    <property type="entry name" value="WW"/>
    <property type="match status" value="3"/>
</dbReference>
<sequence>MSDTSSREKVYGVDTSERSTRLLRIKVIRAIDLQRRDFLGGSGDPYVKVLLQTRENRNQTIDIARTRTIPKTLNPMWNQDFIFRVDPTKHRLVFEIYDQNRLTKDEFLGMFFVELNLNIPYESAEQAMLTREYPLLKRSVLQRVRGSVTIGFCYLNPNSSSPATTNPTENENAPPQQQQQTDSGFVLVNHESSTTESVVPTPEVPLPRGWEARKDAAGRTYYVDHNTRTTTWHHPSGAVAATPQRPQPQVGDRRQIDDMEVNNSRANATATSLSTSRTAVASASTDDLGPLPPGWQMSKTENDRSFFIDHINKRTTWVDPRTGKPSPVPSAQTALNPNGPLPEHWEIRTLGDGRVYYIDHLSKTTTWTDPRVAGPAVPYSRDYEAKYRAFRRNLPRPRPNTPQQVEIHIHRKDVMETSFRVIMGMKDLELLKSRLWIVFDGERGLDYGGLSREWFLILSREVFNPYYGLFEYSAIDNYTLQVNPLSGLFNEEHIKYFRFIGRIIAMAIYHGKLLEAFFIRPFYKMLLSKPITLADMESVDREYYQSLKYILENDPTDLDLYFVVSEEVLGDLREHELKPGGQHIQVTDENKQEYIEMVINYRFVQRIATQMNALKQGFQDILSLENIKMFDEKEVELLISGLGEVNVNDWRMNTMYKGGYKPDDPVIQHFWKAIGSLKPEERTRLLQFVTGTSRLPMNGFRELWGSSGPQLFTIERWGDRTKLPRAHTCFNRIDLPPYESYQDLRQKLIQAMEMSEAFEGVD</sequence>
<feature type="domain" description="HECT" evidence="14">
    <location>
        <begin position="427"/>
        <end position="761"/>
    </location>
</feature>
<evidence type="ECO:0000259" key="14">
    <source>
        <dbReference type="PROSITE" id="PS50237"/>
    </source>
</evidence>
<dbReference type="EMBL" id="CAJNXB010000058">
    <property type="protein sequence ID" value="CAF3011633.1"/>
    <property type="molecule type" value="Genomic_DNA"/>
</dbReference>
<dbReference type="SUPFAM" id="SSF56204">
    <property type="entry name" value="Hect, E3 ligase catalytic domain"/>
    <property type="match status" value="1"/>
</dbReference>
<dbReference type="Gene3D" id="3.30.2410.10">
    <property type="entry name" value="Hect, E3 ligase catalytic domain"/>
    <property type="match status" value="1"/>
</dbReference>
<dbReference type="InterPro" id="IPR024928">
    <property type="entry name" value="E3_ub_ligase_SMURF1"/>
</dbReference>
<dbReference type="EMBL" id="CAJNYU010002346">
    <property type="protein sequence ID" value="CAF3537991.1"/>
    <property type="molecule type" value="Genomic_DNA"/>
</dbReference>
<dbReference type="SMART" id="SM00119">
    <property type="entry name" value="HECTc"/>
    <property type="match status" value="1"/>
</dbReference>
<feature type="domain" description="WW" evidence="13">
    <location>
        <begin position="289"/>
        <end position="322"/>
    </location>
</feature>
<feature type="compositionally biased region" description="Low complexity" evidence="11">
    <location>
        <begin position="162"/>
        <end position="181"/>
    </location>
</feature>
<dbReference type="EMBL" id="CAJNYV010005039">
    <property type="protein sequence ID" value="CAF3719038.1"/>
    <property type="molecule type" value="Genomic_DNA"/>
</dbReference>
<evidence type="ECO:0000256" key="1">
    <source>
        <dbReference type="ARBA" id="ARBA00000885"/>
    </source>
</evidence>
<dbReference type="CDD" id="cd00078">
    <property type="entry name" value="HECTc"/>
    <property type="match status" value="1"/>
</dbReference>
<dbReference type="InterPro" id="IPR000569">
    <property type="entry name" value="HECT_dom"/>
</dbReference>
<keyword evidence="5 8" id="KW-0808">Transferase</keyword>
<dbReference type="Proteomes" id="UP000663872">
    <property type="component" value="Unassembled WGS sequence"/>
</dbReference>
<dbReference type="PRINTS" id="PR00360">
    <property type="entry name" value="C2DOMAIN"/>
</dbReference>
<evidence type="ECO:0000313" key="19">
    <source>
        <dbReference type="EMBL" id="CAF3719038.1"/>
    </source>
</evidence>
<feature type="compositionally biased region" description="Low complexity" evidence="11">
    <location>
        <begin position="267"/>
        <end position="285"/>
    </location>
</feature>
<dbReference type="InterPro" id="IPR035892">
    <property type="entry name" value="C2_domain_sf"/>
</dbReference>
<evidence type="ECO:0000313" key="22">
    <source>
        <dbReference type="EMBL" id="CAF4532347.1"/>
    </source>
</evidence>
<dbReference type="Proteomes" id="UP000663865">
    <property type="component" value="Unassembled WGS sequence"/>
</dbReference>
<dbReference type="EMBL" id="CAJOBS010000536">
    <property type="protein sequence ID" value="CAF4597406.1"/>
    <property type="molecule type" value="Genomic_DNA"/>
</dbReference>
<feature type="region of interest" description="Disordered" evidence="11">
    <location>
        <begin position="232"/>
        <end position="253"/>
    </location>
</feature>
<dbReference type="Proteomes" id="UP000663862">
    <property type="component" value="Unassembled WGS sequence"/>
</dbReference>
<dbReference type="PROSITE" id="PS50237">
    <property type="entry name" value="HECT"/>
    <property type="match status" value="1"/>
</dbReference>
<dbReference type="SUPFAM" id="SSF49562">
    <property type="entry name" value="C2 domain (Calcium/lipid-binding domain, CaLB)"/>
    <property type="match status" value="1"/>
</dbReference>
<dbReference type="PROSITE" id="PS01159">
    <property type="entry name" value="WW_DOMAIN_1"/>
    <property type="match status" value="3"/>
</dbReference>
<dbReference type="OrthoDB" id="423283at2759"/>
<keyword evidence="6" id="KW-0677">Repeat</keyword>
<dbReference type="InterPro" id="IPR035983">
    <property type="entry name" value="Hect_E3_ubiquitin_ligase"/>
</dbReference>
<dbReference type="GO" id="GO:0051049">
    <property type="term" value="P:regulation of transport"/>
    <property type="evidence" value="ECO:0007669"/>
    <property type="project" value="UniProtKB-ARBA"/>
</dbReference>
<dbReference type="EMBL" id="CAJNYD010001227">
    <property type="protein sequence ID" value="CAF3324961.1"/>
    <property type="molecule type" value="Genomic_DNA"/>
</dbReference>
<dbReference type="Proteomes" id="UP000663833">
    <property type="component" value="Unassembled WGS sequence"/>
</dbReference>
<dbReference type="Gene3D" id="2.20.70.10">
    <property type="match status" value="2"/>
</dbReference>
<evidence type="ECO:0000256" key="2">
    <source>
        <dbReference type="ARBA" id="ARBA00004496"/>
    </source>
</evidence>
<dbReference type="GO" id="GO:0061630">
    <property type="term" value="F:ubiquitin protein ligase activity"/>
    <property type="evidence" value="ECO:0007669"/>
    <property type="project" value="UniProtKB-EC"/>
</dbReference>
<dbReference type="GO" id="GO:0006511">
    <property type="term" value="P:ubiquitin-dependent protein catabolic process"/>
    <property type="evidence" value="ECO:0007669"/>
    <property type="project" value="InterPro"/>
</dbReference>
<organism evidence="18 24">
    <name type="scientific">Rotaria socialis</name>
    <dbReference type="NCBI Taxonomy" id="392032"/>
    <lineage>
        <taxon>Eukaryota</taxon>
        <taxon>Metazoa</taxon>
        <taxon>Spiralia</taxon>
        <taxon>Gnathifera</taxon>
        <taxon>Rotifera</taxon>
        <taxon>Eurotatoria</taxon>
        <taxon>Bdelloidea</taxon>
        <taxon>Philodinida</taxon>
        <taxon>Philodinidae</taxon>
        <taxon>Rotaria</taxon>
    </lineage>
</organism>
<dbReference type="Proteomes" id="UP000663838">
    <property type="component" value="Unassembled WGS sequence"/>
</dbReference>
<dbReference type="Proteomes" id="UP000663825">
    <property type="component" value="Unassembled WGS sequence"/>
</dbReference>
<dbReference type="Proteomes" id="UP000663851">
    <property type="component" value="Unassembled WGS sequence"/>
</dbReference>
<feature type="active site" description="Glycyl thioester intermediate" evidence="9 10">
    <location>
        <position position="729"/>
    </location>
</feature>
<dbReference type="FunFam" id="3.90.1750.10:FF:000001">
    <property type="entry name" value="E3 ubiquitin-protein ligase NEDD4-like"/>
    <property type="match status" value="1"/>
</dbReference>
<dbReference type="SUPFAM" id="SSF51045">
    <property type="entry name" value="WW domain"/>
    <property type="match status" value="3"/>
</dbReference>
<evidence type="ECO:0000313" key="18">
    <source>
        <dbReference type="EMBL" id="CAF3537991.1"/>
    </source>
</evidence>
<dbReference type="InterPro" id="IPR050409">
    <property type="entry name" value="E3_ubiq-protein_ligase"/>
</dbReference>
<dbReference type="FunFam" id="3.30.2160.10:FF:000001">
    <property type="entry name" value="E3 ubiquitin-protein ligase NEDD4-like"/>
    <property type="match status" value="1"/>
</dbReference>
<evidence type="ECO:0000256" key="4">
    <source>
        <dbReference type="ARBA" id="ARBA00022490"/>
    </source>
</evidence>
<dbReference type="Proteomes" id="UP000663848">
    <property type="component" value="Unassembled WGS sequence"/>
</dbReference>
<evidence type="ECO:0000313" key="17">
    <source>
        <dbReference type="EMBL" id="CAF3354791.1"/>
    </source>
</evidence>
<dbReference type="EMBL" id="CAJNYT010000552">
    <property type="protein sequence ID" value="CAF3354791.1"/>
    <property type="molecule type" value="Genomic_DNA"/>
</dbReference>
<dbReference type="Gene3D" id="2.60.40.150">
    <property type="entry name" value="C2 domain"/>
    <property type="match status" value="1"/>
</dbReference>
<dbReference type="Pfam" id="PF00632">
    <property type="entry name" value="HECT"/>
    <property type="match status" value="1"/>
</dbReference>
<comment type="subcellular location">
    <subcellularLocation>
        <location evidence="2">Cytoplasm</location>
    </subcellularLocation>
</comment>
<dbReference type="GO" id="GO:0048814">
    <property type="term" value="P:regulation of dendrite morphogenesis"/>
    <property type="evidence" value="ECO:0007669"/>
    <property type="project" value="TreeGrafter"/>
</dbReference>
<keyword evidence="7 8" id="KW-0833">Ubl conjugation pathway</keyword>
<dbReference type="SMART" id="SM00239">
    <property type="entry name" value="C2"/>
    <property type="match status" value="1"/>
</dbReference>
<feature type="region of interest" description="Disordered" evidence="11">
    <location>
        <begin position="317"/>
        <end position="342"/>
    </location>
</feature>
<evidence type="ECO:0000256" key="6">
    <source>
        <dbReference type="ARBA" id="ARBA00022737"/>
    </source>
</evidence>
<dbReference type="EMBL" id="CAJOBR010000645">
    <property type="protein sequence ID" value="CAF4532347.1"/>
    <property type="molecule type" value="Genomic_DNA"/>
</dbReference>